<comment type="caution">
    <text evidence="17">The sequence shown here is derived from an EMBL/GenBank/DDBJ whole genome shotgun (WGS) entry which is preliminary data.</text>
</comment>
<evidence type="ECO:0000313" key="17">
    <source>
        <dbReference type="EMBL" id="KTD83760.1"/>
    </source>
</evidence>
<dbReference type="SUPFAM" id="SSF158472">
    <property type="entry name" value="HAMP domain-like"/>
    <property type="match status" value="1"/>
</dbReference>
<feature type="domain" description="Histidine kinase" evidence="15">
    <location>
        <begin position="151"/>
        <end position="368"/>
    </location>
</feature>
<dbReference type="SUPFAM" id="SSF47384">
    <property type="entry name" value="Homodimeric domain of signal transducing histidine kinase"/>
    <property type="match status" value="1"/>
</dbReference>
<dbReference type="EC" id="2.7.13.3" evidence="3"/>
<keyword evidence="10" id="KW-0067">ATP-binding</keyword>
<name>A0A0W1AR77_9BACL</name>
<dbReference type="FunFam" id="3.30.565.10:FF:000013">
    <property type="entry name" value="Two-component sensor histidine kinase"/>
    <property type="match status" value="1"/>
</dbReference>
<dbReference type="Pfam" id="PF00672">
    <property type="entry name" value="HAMP"/>
    <property type="match status" value="1"/>
</dbReference>
<keyword evidence="4" id="KW-1003">Cell membrane</keyword>
<evidence type="ECO:0000256" key="2">
    <source>
        <dbReference type="ARBA" id="ARBA00004651"/>
    </source>
</evidence>
<dbReference type="SMART" id="SM00388">
    <property type="entry name" value="HisKA"/>
    <property type="match status" value="1"/>
</dbReference>
<evidence type="ECO:0000256" key="9">
    <source>
        <dbReference type="ARBA" id="ARBA00022777"/>
    </source>
</evidence>
<keyword evidence="8" id="KW-0547">Nucleotide-binding</keyword>
<dbReference type="CDD" id="cd06225">
    <property type="entry name" value="HAMP"/>
    <property type="match status" value="1"/>
</dbReference>
<dbReference type="GO" id="GO:0005886">
    <property type="term" value="C:plasma membrane"/>
    <property type="evidence" value="ECO:0007669"/>
    <property type="project" value="UniProtKB-SubCell"/>
</dbReference>
<dbReference type="InterPro" id="IPR036097">
    <property type="entry name" value="HisK_dim/P_sf"/>
</dbReference>
<dbReference type="PROSITE" id="PS50109">
    <property type="entry name" value="HIS_KIN"/>
    <property type="match status" value="1"/>
</dbReference>
<dbReference type="Proteomes" id="UP000054709">
    <property type="component" value="Unassembled WGS sequence"/>
</dbReference>
<evidence type="ECO:0000256" key="8">
    <source>
        <dbReference type="ARBA" id="ARBA00022741"/>
    </source>
</evidence>
<dbReference type="SMART" id="SM00304">
    <property type="entry name" value="HAMP"/>
    <property type="match status" value="1"/>
</dbReference>
<dbReference type="InterPro" id="IPR005467">
    <property type="entry name" value="His_kinase_dom"/>
</dbReference>
<dbReference type="InterPro" id="IPR050398">
    <property type="entry name" value="HssS/ArlS-like"/>
</dbReference>
<dbReference type="SUPFAM" id="SSF55874">
    <property type="entry name" value="ATPase domain of HSP90 chaperone/DNA topoisomerase II/histidine kinase"/>
    <property type="match status" value="1"/>
</dbReference>
<keyword evidence="7 14" id="KW-0812">Transmembrane</keyword>
<keyword evidence="11 14" id="KW-1133">Transmembrane helix</keyword>
<evidence type="ECO:0000256" key="4">
    <source>
        <dbReference type="ARBA" id="ARBA00022475"/>
    </source>
</evidence>
<dbReference type="InterPro" id="IPR003661">
    <property type="entry name" value="HisK_dim/P_dom"/>
</dbReference>
<evidence type="ECO:0000256" key="10">
    <source>
        <dbReference type="ARBA" id="ARBA00022840"/>
    </source>
</evidence>
<dbReference type="Gene3D" id="1.10.287.130">
    <property type="match status" value="1"/>
</dbReference>
<comment type="catalytic activity">
    <reaction evidence="1">
        <text>ATP + protein L-histidine = ADP + protein N-phospho-L-histidine.</text>
        <dbReference type="EC" id="2.7.13.3"/>
    </reaction>
</comment>
<evidence type="ECO:0000256" key="13">
    <source>
        <dbReference type="ARBA" id="ARBA00023136"/>
    </source>
</evidence>
<keyword evidence="9 17" id="KW-0418">Kinase</keyword>
<dbReference type="PROSITE" id="PS50885">
    <property type="entry name" value="HAMP"/>
    <property type="match status" value="1"/>
</dbReference>
<comment type="subcellular location">
    <subcellularLocation>
        <location evidence="2">Cell membrane</location>
        <topology evidence="2">Multi-pass membrane protein</topology>
    </subcellularLocation>
</comment>
<dbReference type="Gene3D" id="3.30.565.10">
    <property type="entry name" value="Histidine kinase-like ATPase, C-terminal domain"/>
    <property type="match status" value="1"/>
</dbReference>
<accession>A0A0W1AR77</accession>
<organism evidence="17 18">
    <name type="scientific">Paenibacillus etheri</name>
    <dbReference type="NCBI Taxonomy" id="1306852"/>
    <lineage>
        <taxon>Bacteria</taxon>
        <taxon>Bacillati</taxon>
        <taxon>Bacillota</taxon>
        <taxon>Bacilli</taxon>
        <taxon>Bacillales</taxon>
        <taxon>Paenibacillaceae</taxon>
        <taxon>Paenibacillus</taxon>
    </lineage>
</organism>
<dbReference type="EMBL" id="LCZJ02000037">
    <property type="protein sequence ID" value="KTD83760.1"/>
    <property type="molecule type" value="Genomic_DNA"/>
</dbReference>
<dbReference type="Pfam" id="PF02518">
    <property type="entry name" value="HATPase_c"/>
    <property type="match status" value="1"/>
</dbReference>
<keyword evidence="12" id="KW-0902">Two-component regulatory system</keyword>
<evidence type="ECO:0000256" key="3">
    <source>
        <dbReference type="ARBA" id="ARBA00012438"/>
    </source>
</evidence>
<evidence type="ECO:0000256" key="12">
    <source>
        <dbReference type="ARBA" id="ARBA00023012"/>
    </source>
</evidence>
<dbReference type="RefSeq" id="WP_060625855.1">
    <property type="nucleotide sequence ID" value="NZ_LCZJ02000037.1"/>
</dbReference>
<keyword evidence="6" id="KW-0808">Transferase</keyword>
<dbReference type="GO" id="GO:0005524">
    <property type="term" value="F:ATP binding"/>
    <property type="evidence" value="ECO:0007669"/>
    <property type="project" value="UniProtKB-KW"/>
</dbReference>
<evidence type="ECO:0000256" key="11">
    <source>
        <dbReference type="ARBA" id="ARBA00022989"/>
    </source>
</evidence>
<evidence type="ECO:0000256" key="5">
    <source>
        <dbReference type="ARBA" id="ARBA00022553"/>
    </source>
</evidence>
<dbReference type="PRINTS" id="PR00344">
    <property type="entry name" value="BCTRLSENSOR"/>
</dbReference>
<dbReference type="Pfam" id="PF00512">
    <property type="entry name" value="HisKA"/>
    <property type="match status" value="1"/>
</dbReference>
<dbReference type="InterPro" id="IPR003594">
    <property type="entry name" value="HATPase_dom"/>
</dbReference>
<feature type="transmembrane region" description="Helical" evidence="14">
    <location>
        <begin position="61"/>
        <end position="82"/>
    </location>
</feature>
<gene>
    <name evidence="17" type="ORF">UQ64_26630</name>
</gene>
<feature type="domain" description="HAMP" evidence="16">
    <location>
        <begin position="84"/>
        <end position="136"/>
    </location>
</feature>
<evidence type="ECO:0000259" key="15">
    <source>
        <dbReference type="PROSITE" id="PS50109"/>
    </source>
</evidence>
<dbReference type="AlphaFoldDB" id="A0A0W1AR77"/>
<dbReference type="InterPro" id="IPR004358">
    <property type="entry name" value="Sig_transdc_His_kin-like_C"/>
</dbReference>
<keyword evidence="13 14" id="KW-0472">Membrane</keyword>
<dbReference type="GO" id="GO:0000155">
    <property type="term" value="F:phosphorelay sensor kinase activity"/>
    <property type="evidence" value="ECO:0007669"/>
    <property type="project" value="InterPro"/>
</dbReference>
<proteinExistence type="predicted"/>
<dbReference type="InterPro" id="IPR003660">
    <property type="entry name" value="HAMP_dom"/>
</dbReference>
<evidence type="ECO:0000256" key="6">
    <source>
        <dbReference type="ARBA" id="ARBA00022679"/>
    </source>
</evidence>
<sequence>MNSKYITTIRWKFIYAFLLSVLSGGLLLFAGYQLVNFMIYLNPTSESAPYSRILRWIINHIGSMPLLTAAGIISFLLFFFIYTRKVVLYLEEITKGIREITSSGMSHRIEVRTTDELGVLAENINEMAERLQHSVEEERKAVNAKNDLITGVSHDLRTPLTSVLGFLEYIEQDRCQEEVEIRYYVSIAYNKSLVLRKLIDDLFEYTRVNSGEYPLVLVRLDLKAFIRQLAEESVPELTKAEMTYEIDDQAGELWIEASPKELVRAYENLITNAIRYGRSGGKVEIGFSKKGNEAVVRISNFGEMIAESDIPFIFERFYRAEKSRSQHTGGSGLGLAISKSIIERHNGVIYVESSPLRTDFITYFPFFIDS</sequence>
<keyword evidence="18" id="KW-1185">Reference proteome</keyword>
<evidence type="ECO:0000259" key="16">
    <source>
        <dbReference type="PROSITE" id="PS50885"/>
    </source>
</evidence>
<dbReference type="CDD" id="cd00075">
    <property type="entry name" value="HATPase"/>
    <property type="match status" value="1"/>
</dbReference>
<evidence type="ECO:0000256" key="14">
    <source>
        <dbReference type="SAM" id="Phobius"/>
    </source>
</evidence>
<dbReference type="PANTHER" id="PTHR45528:SF1">
    <property type="entry name" value="SENSOR HISTIDINE KINASE CPXA"/>
    <property type="match status" value="1"/>
</dbReference>
<dbReference type="InterPro" id="IPR036890">
    <property type="entry name" value="HATPase_C_sf"/>
</dbReference>
<reference evidence="17 18" key="1">
    <citation type="journal article" date="2015" name="Int. Biodeterior. Biodegradation">
        <title>Physiological and genetic screening methods for the isolation of methyl tert-butyl ether-degrading bacteria for bioremediation purposes.</title>
        <authorList>
            <person name="Guisado I.M."/>
            <person name="Purswani J."/>
            <person name="Gonzalez Lopez J."/>
            <person name="Pozo C."/>
        </authorList>
    </citation>
    <scope>NUCLEOTIDE SEQUENCE [LARGE SCALE GENOMIC DNA]</scope>
    <source>
        <strain evidence="17 18">SH7</strain>
    </source>
</reference>
<keyword evidence="5" id="KW-0597">Phosphoprotein</keyword>
<evidence type="ECO:0000256" key="1">
    <source>
        <dbReference type="ARBA" id="ARBA00000085"/>
    </source>
</evidence>
<feature type="transmembrane region" description="Helical" evidence="14">
    <location>
        <begin position="12"/>
        <end position="41"/>
    </location>
</feature>
<evidence type="ECO:0000256" key="7">
    <source>
        <dbReference type="ARBA" id="ARBA00022692"/>
    </source>
</evidence>
<dbReference type="CDD" id="cd00082">
    <property type="entry name" value="HisKA"/>
    <property type="match status" value="1"/>
</dbReference>
<protein>
    <recommendedName>
        <fullName evidence="3">histidine kinase</fullName>
        <ecNumber evidence="3">2.7.13.3</ecNumber>
    </recommendedName>
</protein>
<dbReference type="Gene3D" id="6.10.340.10">
    <property type="match status" value="1"/>
</dbReference>
<evidence type="ECO:0000313" key="18">
    <source>
        <dbReference type="Proteomes" id="UP000054709"/>
    </source>
</evidence>
<dbReference type="PANTHER" id="PTHR45528">
    <property type="entry name" value="SENSOR HISTIDINE KINASE CPXA"/>
    <property type="match status" value="1"/>
</dbReference>
<dbReference type="SMART" id="SM00387">
    <property type="entry name" value="HATPase_c"/>
    <property type="match status" value="1"/>
</dbReference>